<evidence type="ECO:0000313" key="3">
    <source>
        <dbReference type="Proteomes" id="UP000186535"/>
    </source>
</evidence>
<dbReference type="PANTHER" id="PTHR10587:SF125">
    <property type="entry name" value="POLYSACCHARIDE DEACETYLASE YHEN-RELATED"/>
    <property type="match status" value="1"/>
</dbReference>
<evidence type="ECO:0000259" key="1">
    <source>
        <dbReference type="PROSITE" id="PS51677"/>
    </source>
</evidence>
<dbReference type="GO" id="GO:0016810">
    <property type="term" value="F:hydrolase activity, acting on carbon-nitrogen (but not peptide) bonds"/>
    <property type="evidence" value="ECO:0007669"/>
    <property type="project" value="InterPro"/>
</dbReference>
<dbReference type="Gene3D" id="3.20.20.370">
    <property type="entry name" value="Glycoside hydrolase/deacetylase"/>
    <property type="match status" value="1"/>
</dbReference>
<proteinExistence type="predicted"/>
<dbReference type="SUPFAM" id="SSF88713">
    <property type="entry name" value="Glycoside hydrolase/deacetylase"/>
    <property type="match status" value="1"/>
</dbReference>
<dbReference type="Proteomes" id="UP000186535">
    <property type="component" value="Unassembled WGS sequence"/>
</dbReference>
<accession>A0A1C4BKU5</accession>
<name>A0A1C4BKU5_BACCE</name>
<dbReference type="PANTHER" id="PTHR10587">
    <property type="entry name" value="GLYCOSYL TRANSFERASE-RELATED"/>
    <property type="match status" value="1"/>
</dbReference>
<reference evidence="2 3" key="1">
    <citation type="submission" date="2016-11" db="EMBL/GenBank/DDBJ databases">
        <title>Identification of Bacillus cereus isolated from egg-white.</title>
        <authorList>
            <person name="Soni A."/>
            <person name="Oey I."/>
            <person name="Silcock P."/>
            <person name="Bremer P."/>
        </authorList>
    </citation>
    <scope>NUCLEOTIDE SEQUENCE [LARGE SCALE GENOMIC DNA]</scope>
    <source>
        <strain evidence="2 3">NZAS03</strain>
    </source>
</reference>
<dbReference type="EMBL" id="MPON01000006">
    <property type="protein sequence ID" value="OKA36298.1"/>
    <property type="molecule type" value="Genomic_DNA"/>
</dbReference>
<organism evidence="2 3">
    <name type="scientific">Bacillus cereus</name>
    <dbReference type="NCBI Taxonomy" id="1396"/>
    <lineage>
        <taxon>Bacteria</taxon>
        <taxon>Bacillati</taxon>
        <taxon>Bacillota</taxon>
        <taxon>Bacilli</taxon>
        <taxon>Bacillales</taxon>
        <taxon>Bacillaceae</taxon>
        <taxon>Bacillus</taxon>
        <taxon>Bacillus cereus group</taxon>
    </lineage>
</organism>
<dbReference type="AlphaFoldDB" id="A0A1C4BKU5"/>
<feature type="domain" description="NodB homology" evidence="1">
    <location>
        <begin position="46"/>
        <end position="224"/>
    </location>
</feature>
<dbReference type="Pfam" id="PF01522">
    <property type="entry name" value="Polysacc_deac_1"/>
    <property type="match status" value="1"/>
</dbReference>
<sequence length="236" mass="26840">MKKKIIITIVTLFIITVALFGTYKLMNARSFQLFGDLTYRVETNEKVIALTFDDGPTDNVKQILPLLETYNAKATFFLIGNELEKNLSLGEAIVQSGHQVGNHTYSHNRMVFKTPSFIKEEIEKTNSLIRQTGFTGAIDFRPPNGKKLIGLPYYLNKNNIETITWDLEPDTFYKSAADKIEYVTKNVKPGSIILLHSMYDESNENLQTIEGILDSLSKKGYQFVTVNELQKKSKIK</sequence>
<dbReference type="InterPro" id="IPR011330">
    <property type="entry name" value="Glyco_hydro/deAcase_b/a-brl"/>
</dbReference>
<evidence type="ECO:0000313" key="2">
    <source>
        <dbReference type="EMBL" id="OKA36298.1"/>
    </source>
</evidence>
<dbReference type="RefSeq" id="WP_073517959.1">
    <property type="nucleotide sequence ID" value="NZ_MPOM01000006.1"/>
</dbReference>
<dbReference type="GO" id="GO:0005975">
    <property type="term" value="P:carbohydrate metabolic process"/>
    <property type="evidence" value="ECO:0007669"/>
    <property type="project" value="InterPro"/>
</dbReference>
<protein>
    <submittedName>
        <fullName evidence="2">Polysaccharide deacetylase</fullName>
    </submittedName>
</protein>
<comment type="caution">
    <text evidence="2">The sequence shown here is derived from an EMBL/GenBank/DDBJ whole genome shotgun (WGS) entry which is preliminary data.</text>
</comment>
<gene>
    <name evidence="2" type="ORF">BJR07_19715</name>
</gene>
<dbReference type="CDD" id="cd10956">
    <property type="entry name" value="CE4_BH1302_like"/>
    <property type="match status" value="1"/>
</dbReference>
<dbReference type="PROSITE" id="PS51677">
    <property type="entry name" value="NODB"/>
    <property type="match status" value="1"/>
</dbReference>
<dbReference type="InterPro" id="IPR002509">
    <property type="entry name" value="NODB_dom"/>
</dbReference>
<dbReference type="InterPro" id="IPR050248">
    <property type="entry name" value="Polysacc_deacetylase_ArnD"/>
</dbReference>